<dbReference type="SUPFAM" id="SSF103515">
    <property type="entry name" value="Autotransporter"/>
    <property type="match status" value="1"/>
</dbReference>
<organism evidence="2 3">
    <name type="scientific">Roseovarius ramblicola</name>
    <dbReference type="NCBI Taxonomy" id="2022336"/>
    <lineage>
        <taxon>Bacteria</taxon>
        <taxon>Pseudomonadati</taxon>
        <taxon>Pseudomonadota</taxon>
        <taxon>Alphaproteobacteria</taxon>
        <taxon>Rhodobacterales</taxon>
        <taxon>Roseobacteraceae</taxon>
        <taxon>Roseovarius</taxon>
    </lineage>
</organism>
<dbReference type="EMBL" id="JBHMEC010000026">
    <property type="protein sequence ID" value="MFB9151158.1"/>
    <property type="molecule type" value="Genomic_DNA"/>
</dbReference>
<protein>
    <submittedName>
        <fullName evidence="2">Autotransporter domain-containing protein</fullName>
    </submittedName>
</protein>
<dbReference type="InterPro" id="IPR005546">
    <property type="entry name" value="Autotransporte_beta"/>
</dbReference>
<dbReference type="RefSeq" id="WP_377070729.1">
    <property type="nucleotide sequence ID" value="NZ_JBHMEC010000026.1"/>
</dbReference>
<dbReference type="PROSITE" id="PS51208">
    <property type="entry name" value="AUTOTRANSPORTER"/>
    <property type="match status" value="1"/>
</dbReference>
<accession>A0ABV5I3A5</accession>
<gene>
    <name evidence="2" type="ORF">ACFFU4_15515</name>
</gene>
<dbReference type="InterPro" id="IPR006315">
    <property type="entry name" value="OM_autotransptr_brl_dom"/>
</dbReference>
<dbReference type="NCBIfam" id="TIGR01414">
    <property type="entry name" value="autotrans_barl"/>
    <property type="match status" value="1"/>
</dbReference>
<evidence type="ECO:0000313" key="2">
    <source>
        <dbReference type="EMBL" id="MFB9151158.1"/>
    </source>
</evidence>
<comment type="caution">
    <text evidence="2">The sequence shown here is derived from an EMBL/GenBank/DDBJ whole genome shotgun (WGS) entry which is preliminary data.</text>
</comment>
<name>A0ABV5I3A5_9RHOB</name>
<dbReference type="InterPro" id="IPR036465">
    <property type="entry name" value="vWFA_dom_sf"/>
</dbReference>
<dbReference type="Gene3D" id="2.40.128.130">
    <property type="entry name" value="Autotransporter beta-domain"/>
    <property type="match status" value="1"/>
</dbReference>
<proteinExistence type="predicted"/>
<feature type="domain" description="Autotransporter" evidence="1">
    <location>
        <begin position="320"/>
        <end position="601"/>
    </location>
</feature>
<dbReference type="SMART" id="SM00869">
    <property type="entry name" value="Autotransporter"/>
    <property type="match status" value="1"/>
</dbReference>
<dbReference type="SUPFAM" id="SSF53300">
    <property type="entry name" value="vWA-like"/>
    <property type="match status" value="1"/>
</dbReference>
<dbReference type="InterPro" id="IPR036709">
    <property type="entry name" value="Autotransporte_beta_dom_sf"/>
</dbReference>
<evidence type="ECO:0000259" key="1">
    <source>
        <dbReference type="PROSITE" id="PS51208"/>
    </source>
</evidence>
<dbReference type="Proteomes" id="UP001589670">
    <property type="component" value="Unassembled WGS sequence"/>
</dbReference>
<keyword evidence="3" id="KW-1185">Reference proteome</keyword>
<sequence length="601" mass="62173">MKHQRSAFILASSITAIVAIGTQGQAQSTANLIFAVDESGSMSGEQTFLGNFAADIDTALTGAGFSTVNFGLTGFGNGIGGDFGADNLGRSLDVGGALLGSAADFSTATGNLVLDGGFEDGFSAIDFILNTYPITAGTSTTVILVTDEDRDDGNAALTFGSISGDLNANGINLISIVDADFEDNIGTTAIGTDGTTAFVQDGTSFTTAPFGSVTAADGSTEADYIDLALATPNGCAASLNELRDGGDTATAFSAVLLQCLTVAAQGGGGMLPLNQYRDSTTVIMENHRAQVRRLAFGPGAILNPGEETVTQDAQVAEDMFNMAGVRGYAMVSGYSGDYDAFGSNVGLDYDGYGFIVGADHTRDLASGTTRFGLSIGHDELGADQKNSRSSLETDATTLQVYAAYARPDGLYVQGNAQYAWHDFENRRVTGTTAFVGDPDGESYSVEAEVGYRNGPMPLGKGPGSGAALFVTPFAALGYEHHSVDGYTESNNGVQVDDFDEGTGYGRLGVRAMVEKLQQGNRYYSAIEISGTGNFSGTSQQVALNGGASRAPISSRDDLRLDVRLEAGAELSANSAIFINVNGGFSDNSEQYAATAGIKLNF</sequence>
<reference evidence="2 3" key="1">
    <citation type="submission" date="2024-09" db="EMBL/GenBank/DDBJ databases">
        <authorList>
            <person name="Sun Q."/>
            <person name="Mori K."/>
        </authorList>
    </citation>
    <scope>NUCLEOTIDE SEQUENCE [LARGE SCALE GENOMIC DNA]</scope>
    <source>
        <strain evidence="2 3">CECT 9424</strain>
    </source>
</reference>
<dbReference type="Pfam" id="PF03797">
    <property type="entry name" value="Autotransporter"/>
    <property type="match status" value="1"/>
</dbReference>
<evidence type="ECO:0000313" key="3">
    <source>
        <dbReference type="Proteomes" id="UP001589670"/>
    </source>
</evidence>